<proteinExistence type="inferred from homology"/>
<dbReference type="RefSeq" id="XP_009031717.1">
    <property type="nucleotide sequence ID" value="XM_009033469.1"/>
</dbReference>
<dbReference type="SUPFAM" id="SSF53335">
    <property type="entry name" value="S-adenosyl-L-methionine-dependent methyltransferases"/>
    <property type="match status" value="1"/>
</dbReference>
<keyword evidence="3" id="KW-0620">Polyamine biosynthesis</keyword>
<feature type="active site" description="Proton acceptor" evidence="3">
    <location>
        <position position="295"/>
    </location>
</feature>
<dbReference type="OMA" id="PDGKEPI"/>
<protein>
    <recommendedName>
        <fullName evidence="4">PABS domain-containing protein</fullName>
    </recommendedName>
</protein>
<comment type="similarity">
    <text evidence="1">Belongs to the spermidine/spermine synthase family.</text>
</comment>
<dbReference type="AlphaFoldDB" id="T1EDL3"/>
<evidence type="ECO:0000313" key="6">
    <source>
        <dbReference type="EnsemblMetazoa" id="HelroP104383"/>
    </source>
</evidence>
<dbReference type="GeneID" id="20194665"/>
<dbReference type="KEGG" id="hro:HELRODRAFT_104383"/>
<reference evidence="6" key="3">
    <citation type="submission" date="2015-06" db="UniProtKB">
        <authorList>
            <consortium name="EnsemblMetazoa"/>
        </authorList>
    </citation>
    <scope>IDENTIFICATION</scope>
</reference>
<name>T1EDL3_HELRO</name>
<organism evidence="6 7">
    <name type="scientific">Helobdella robusta</name>
    <name type="common">Californian leech</name>
    <dbReference type="NCBI Taxonomy" id="6412"/>
    <lineage>
        <taxon>Eukaryota</taxon>
        <taxon>Metazoa</taxon>
        <taxon>Spiralia</taxon>
        <taxon>Lophotrochozoa</taxon>
        <taxon>Annelida</taxon>
        <taxon>Clitellata</taxon>
        <taxon>Hirudinea</taxon>
        <taxon>Rhynchobdellida</taxon>
        <taxon>Glossiphoniidae</taxon>
        <taxon>Helobdella</taxon>
    </lineage>
</organism>
<keyword evidence="2 3" id="KW-0808">Transferase</keyword>
<dbReference type="InterPro" id="IPR030374">
    <property type="entry name" value="PABS"/>
</dbReference>
<reference evidence="5 7" key="2">
    <citation type="journal article" date="2013" name="Nature">
        <title>Insights into bilaterian evolution from three spiralian genomes.</title>
        <authorList>
            <person name="Simakov O."/>
            <person name="Marletaz F."/>
            <person name="Cho S.J."/>
            <person name="Edsinger-Gonzales E."/>
            <person name="Havlak P."/>
            <person name="Hellsten U."/>
            <person name="Kuo D.H."/>
            <person name="Larsson T."/>
            <person name="Lv J."/>
            <person name="Arendt D."/>
            <person name="Savage R."/>
            <person name="Osoegawa K."/>
            <person name="de Jong P."/>
            <person name="Grimwood J."/>
            <person name="Chapman J.A."/>
            <person name="Shapiro H."/>
            <person name="Aerts A."/>
            <person name="Otillar R.P."/>
            <person name="Terry A.Y."/>
            <person name="Boore J.L."/>
            <person name="Grigoriev I.V."/>
            <person name="Lindberg D.R."/>
            <person name="Seaver E.C."/>
            <person name="Weisblat D.A."/>
            <person name="Putnam N.H."/>
            <person name="Rokhsar D.S."/>
        </authorList>
    </citation>
    <scope>NUCLEOTIDE SEQUENCE</scope>
</reference>
<dbReference type="FunFam" id="3.40.50.150:FF:000197">
    <property type="entry name" value="spermine synthase isoform X2"/>
    <property type="match status" value="1"/>
</dbReference>
<dbReference type="EMBL" id="KB097768">
    <property type="protein sequence ID" value="ESN90140.1"/>
    <property type="molecule type" value="Genomic_DNA"/>
</dbReference>
<dbReference type="STRING" id="6412.T1EDL3"/>
<dbReference type="GO" id="GO:0006597">
    <property type="term" value="P:spermine biosynthetic process"/>
    <property type="evidence" value="ECO:0000318"/>
    <property type="project" value="GO_Central"/>
</dbReference>
<dbReference type="Gene3D" id="2.30.140.10">
    <property type="entry name" value="Spermidine synthase, tetramerisation domain"/>
    <property type="match status" value="1"/>
</dbReference>
<dbReference type="InParanoid" id="T1EDL3"/>
<keyword evidence="7" id="KW-1185">Reference proteome</keyword>
<dbReference type="PROSITE" id="PS51006">
    <property type="entry name" value="PABS_2"/>
    <property type="match status" value="1"/>
</dbReference>
<dbReference type="HOGENOM" id="CLU_048650_0_0_1"/>
<evidence type="ECO:0000256" key="2">
    <source>
        <dbReference type="ARBA" id="ARBA00022679"/>
    </source>
</evidence>
<dbReference type="EnsemblMetazoa" id="HelroT104383">
    <property type="protein sequence ID" value="HelroP104383"/>
    <property type="gene ID" value="HelroG104383"/>
</dbReference>
<dbReference type="eggNOG" id="KOG1562">
    <property type="taxonomic scope" value="Eukaryota"/>
</dbReference>
<dbReference type="InterPro" id="IPR015576">
    <property type="entry name" value="Spermine_synthase_animal"/>
</dbReference>
<dbReference type="Proteomes" id="UP000015101">
    <property type="component" value="Unassembled WGS sequence"/>
</dbReference>
<sequence>MTATTTTYTTLLSFSSSTLNFKKHSDIQRVVDTIFKIFSKYGFVPHSSASQELSAVSGFLHLYLSPQGSHVLLRGYGNGLITLDIHEISTSTSNDIENSCGAGRLFTNKEIGDLEVEIKKCLSFLESRSLPAIRRGRSVNPYYPTVDGRLVELDVREVVYEVKSKYQDIMIVRSESLGNILILDGDLNMGESDAIYSHTLMQKGKTNYQDKSCLVLGGGDGGLLYELLNEGAKKVILVDIDEEVISACQQYLRNVCHDVLDSRTGPYHQIIVDDAYKYLKDCLTDGVKFEYVLYDLTAVPVTTEPKTESLTSGSQKKEWEFLYETIKLSLDVLSHGGKFFCHATALLAKDSLLQFEGMLSQLNPNIRWMQHSAFIPSFHENFLFFFY</sequence>
<dbReference type="Gene3D" id="3.40.50.150">
    <property type="entry name" value="Vaccinia Virus protein VP39"/>
    <property type="match status" value="1"/>
</dbReference>
<gene>
    <name evidence="6" type="primary">20194665</name>
    <name evidence="5" type="ORF">HELRODRAFT_104383</name>
</gene>
<dbReference type="PANTHER" id="PTHR46315:SF1">
    <property type="entry name" value="SPERMINE SYNTHASE"/>
    <property type="match status" value="1"/>
</dbReference>
<dbReference type="GO" id="GO:0016768">
    <property type="term" value="F:spermine synthase activity"/>
    <property type="evidence" value="ECO:0000318"/>
    <property type="project" value="GO_Central"/>
</dbReference>
<evidence type="ECO:0000313" key="5">
    <source>
        <dbReference type="EMBL" id="ESN90140.1"/>
    </source>
</evidence>
<dbReference type="OrthoDB" id="5953636at2759"/>
<evidence type="ECO:0000256" key="1">
    <source>
        <dbReference type="ARBA" id="ARBA00007867"/>
    </source>
</evidence>
<dbReference type="Pfam" id="PF17284">
    <property type="entry name" value="Spermine_synt_N"/>
    <property type="match status" value="1"/>
</dbReference>
<accession>T1EDL3</accession>
<dbReference type="CTD" id="20194665"/>
<evidence type="ECO:0000256" key="3">
    <source>
        <dbReference type="PROSITE-ProRule" id="PRU00354"/>
    </source>
</evidence>
<dbReference type="InterPro" id="IPR035246">
    <property type="entry name" value="Spermidine_synt_N"/>
</dbReference>
<dbReference type="Pfam" id="PF01564">
    <property type="entry name" value="Spermine_synth"/>
    <property type="match status" value="1"/>
</dbReference>
<feature type="domain" description="PABS" evidence="4">
    <location>
        <begin position="141"/>
        <end position="387"/>
    </location>
</feature>
<dbReference type="InterPro" id="IPR029063">
    <property type="entry name" value="SAM-dependent_MTases_sf"/>
</dbReference>
<evidence type="ECO:0000259" key="4">
    <source>
        <dbReference type="PROSITE" id="PS51006"/>
    </source>
</evidence>
<evidence type="ECO:0000313" key="7">
    <source>
        <dbReference type="Proteomes" id="UP000015101"/>
    </source>
</evidence>
<dbReference type="EMBL" id="AMQM01008357">
    <property type="status" value="NOT_ANNOTATED_CDS"/>
    <property type="molecule type" value="Genomic_DNA"/>
</dbReference>
<dbReference type="FunCoup" id="T1EDL3">
    <property type="interactions" value="154"/>
</dbReference>
<dbReference type="PANTHER" id="PTHR46315">
    <property type="entry name" value="SPERMINE SYNTHASE"/>
    <property type="match status" value="1"/>
</dbReference>
<reference evidence="7" key="1">
    <citation type="submission" date="2012-12" db="EMBL/GenBank/DDBJ databases">
        <authorList>
            <person name="Hellsten U."/>
            <person name="Grimwood J."/>
            <person name="Chapman J.A."/>
            <person name="Shapiro H."/>
            <person name="Aerts A."/>
            <person name="Otillar R.P."/>
            <person name="Terry A.Y."/>
            <person name="Boore J.L."/>
            <person name="Simakov O."/>
            <person name="Marletaz F."/>
            <person name="Cho S.-J."/>
            <person name="Edsinger-Gonzales E."/>
            <person name="Havlak P."/>
            <person name="Kuo D.-H."/>
            <person name="Larsson T."/>
            <person name="Lv J."/>
            <person name="Arendt D."/>
            <person name="Savage R."/>
            <person name="Osoegawa K."/>
            <person name="de Jong P."/>
            <person name="Lindberg D.R."/>
            <person name="Seaver E.C."/>
            <person name="Weisblat D.A."/>
            <person name="Putnam N.H."/>
            <person name="Grigoriev I.V."/>
            <person name="Rokhsar D.S."/>
        </authorList>
    </citation>
    <scope>NUCLEOTIDE SEQUENCE</scope>
</reference>
<dbReference type="InterPro" id="IPR037163">
    <property type="entry name" value="Spermidine_synt_N_sf"/>
</dbReference>